<name>A0AAE3ID40_9EURY</name>
<dbReference type="InterPro" id="IPR029291">
    <property type="entry name" value="Tfx_C"/>
</dbReference>
<evidence type="ECO:0000259" key="1">
    <source>
        <dbReference type="Pfam" id="PF04545"/>
    </source>
</evidence>
<dbReference type="InterPro" id="IPR036657">
    <property type="entry name" value="Tfx_DNA-bd_sf_arc"/>
</dbReference>
<dbReference type="GO" id="GO:0006352">
    <property type="term" value="P:DNA-templated transcription initiation"/>
    <property type="evidence" value="ECO:0007669"/>
    <property type="project" value="InterPro"/>
</dbReference>
<dbReference type="AlphaFoldDB" id="A0AAE3ID40"/>
<dbReference type="InterPro" id="IPR007630">
    <property type="entry name" value="RNA_pol_sigma70_r4"/>
</dbReference>
<organism evidence="4 6">
    <name type="scientific">Halapricum hydrolyticum</name>
    <dbReference type="NCBI Taxonomy" id="2979991"/>
    <lineage>
        <taxon>Archaea</taxon>
        <taxon>Methanobacteriati</taxon>
        <taxon>Methanobacteriota</taxon>
        <taxon>Stenosarchaea group</taxon>
        <taxon>Halobacteria</taxon>
        <taxon>Halobacteriales</taxon>
        <taxon>Haloarculaceae</taxon>
        <taxon>Halapricum</taxon>
    </lineage>
</organism>
<gene>
    <name evidence="4" type="ORF">OB914_04405</name>
    <name evidence="3" type="ORF">OB916_04330</name>
</gene>
<dbReference type="Pfam" id="PF04545">
    <property type="entry name" value="Sigma70_r4"/>
    <property type="match status" value="1"/>
</dbReference>
<dbReference type="RefSeq" id="WP_315908048.1">
    <property type="nucleotide sequence ID" value="NZ_JAOPKC010000002.1"/>
</dbReference>
<evidence type="ECO:0000313" key="3">
    <source>
        <dbReference type="EMBL" id="MCU4717288.1"/>
    </source>
</evidence>
<evidence type="ECO:0000313" key="5">
    <source>
        <dbReference type="Proteomes" id="UP001208186"/>
    </source>
</evidence>
<dbReference type="Gene3D" id="3.30.1190.10">
    <property type="entry name" value="DNA-binding protein Tfx superfamily, archaea"/>
    <property type="match status" value="1"/>
</dbReference>
<protein>
    <submittedName>
        <fullName evidence="4">Tfx family DNA-binding protein</fullName>
    </submittedName>
</protein>
<keyword evidence="4" id="KW-0238">DNA-binding</keyword>
<feature type="domain" description="DNA binding protein Tfx C-terminal" evidence="2">
    <location>
        <begin position="65"/>
        <end position="147"/>
    </location>
</feature>
<dbReference type="EMBL" id="JAOPKC010000002">
    <property type="protein sequence ID" value="MCU4717288.1"/>
    <property type="molecule type" value="Genomic_DNA"/>
</dbReference>
<dbReference type="GO" id="GO:0003700">
    <property type="term" value="F:DNA-binding transcription factor activity"/>
    <property type="evidence" value="ECO:0007669"/>
    <property type="project" value="InterPro"/>
</dbReference>
<feature type="domain" description="RNA polymerase sigma-70 region 4" evidence="1">
    <location>
        <begin position="19"/>
        <end position="60"/>
    </location>
</feature>
<dbReference type="SUPFAM" id="SSF89915">
    <property type="entry name" value="DNA-binding protein Tfx"/>
    <property type="match status" value="1"/>
</dbReference>
<dbReference type="EMBL" id="JAOPKD010000002">
    <property type="protein sequence ID" value="MCU4726215.1"/>
    <property type="molecule type" value="Genomic_DNA"/>
</dbReference>
<dbReference type="GO" id="GO:0003677">
    <property type="term" value="F:DNA binding"/>
    <property type="evidence" value="ECO:0007669"/>
    <property type="project" value="UniProtKB-KW"/>
</dbReference>
<reference evidence="4" key="1">
    <citation type="submission" date="2023-02" db="EMBL/GenBank/DDBJ databases">
        <title>Enrichment on poylsaccharides allowed isolation of novel metabolic and taxonomic groups of Haloarchaea.</title>
        <authorList>
            <person name="Sorokin D.Y."/>
            <person name="Elcheninov A.G."/>
            <person name="Khizhniak T.V."/>
            <person name="Kolganova T.V."/>
            <person name="Kublanov I.V."/>
        </authorList>
    </citation>
    <scope>NUCLEOTIDE SEQUENCE</scope>
    <source>
        <strain evidence="3 5">HArc-curdl5-1</strain>
        <strain evidence="4">HArc-curdl7</strain>
    </source>
</reference>
<evidence type="ECO:0000313" key="6">
    <source>
        <dbReference type="Proteomes" id="UP001209746"/>
    </source>
</evidence>
<evidence type="ECO:0000313" key="4">
    <source>
        <dbReference type="EMBL" id="MCU4726215.1"/>
    </source>
</evidence>
<sequence>MDGETDPLDDAAYDADELVLTRRQAEVLALREQGLTQADIAERFGTTRANVANIEASARENAEKAHNTVDFLERLHPPVTLDIDSHTSLFDIPPQVYSACDEADVKVSSSAVDLVQEVRSAASSAISGNVVTEPIRILVTESGEVRVARDSTDSD</sequence>
<dbReference type="InterPro" id="IPR004645">
    <property type="entry name" value="Tfx_DNA-bd_arc"/>
</dbReference>
<evidence type="ECO:0000259" key="2">
    <source>
        <dbReference type="Pfam" id="PF14601"/>
    </source>
</evidence>
<dbReference type="NCBIfam" id="TIGR00721">
    <property type="entry name" value="tfx"/>
    <property type="match status" value="1"/>
</dbReference>
<comment type="caution">
    <text evidence="4">The sequence shown here is derived from an EMBL/GenBank/DDBJ whole genome shotgun (WGS) entry which is preliminary data.</text>
</comment>
<dbReference type="Pfam" id="PF14601">
    <property type="entry name" value="TFX_C"/>
    <property type="match status" value="1"/>
</dbReference>
<dbReference type="Proteomes" id="UP001209746">
    <property type="component" value="Unassembled WGS sequence"/>
</dbReference>
<dbReference type="Proteomes" id="UP001208186">
    <property type="component" value="Unassembled WGS sequence"/>
</dbReference>
<keyword evidence="5" id="KW-1185">Reference proteome</keyword>
<accession>A0AAE3ID40</accession>
<proteinExistence type="predicted"/>